<keyword evidence="6" id="KW-1185">Reference proteome</keyword>
<dbReference type="InterPro" id="IPR037094">
    <property type="entry name" value="Glyco_hydro_38_cen_sf"/>
</dbReference>
<dbReference type="GO" id="GO:0004559">
    <property type="term" value="F:alpha-mannosidase activity"/>
    <property type="evidence" value="ECO:0007669"/>
    <property type="project" value="InterPro"/>
</dbReference>
<dbReference type="InterPro" id="IPR050843">
    <property type="entry name" value="Glycosyl_Hydrlase_38"/>
</dbReference>
<evidence type="ECO:0000256" key="2">
    <source>
        <dbReference type="ARBA" id="ARBA00023295"/>
    </source>
</evidence>
<dbReference type="PANTHER" id="PTHR11607">
    <property type="entry name" value="ALPHA-MANNOSIDASE"/>
    <property type="match status" value="1"/>
</dbReference>
<dbReference type="SUPFAM" id="SSF88713">
    <property type="entry name" value="Glycoside hydrolase/deacetylase"/>
    <property type="match status" value="1"/>
</dbReference>
<dbReference type="GO" id="GO:0006013">
    <property type="term" value="P:mannose metabolic process"/>
    <property type="evidence" value="ECO:0007669"/>
    <property type="project" value="InterPro"/>
</dbReference>
<evidence type="ECO:0000313" key="6">
    <source>
        <dbReference type="Proteomes" id="UP000466442"/>
    </source>
</evidence>
<dbReference type="GO" id="GO:0000139">
    <property type="term" value="C:Golgi membrane"/>
    <property type="evidence" value="ECO:0007669"/>
    <property type="project" value="TreeGrafter"/>
</dbReference>
<dbReference type="SMART" id="SM00872">
    <property type="entry name" value="Alpha-mann_mid"/>
    <property type="match status" value="1"/>
</dbReference>
<dbReference type="InterPro" id="IPR015341">
    <property type="entry name" value="Glyco_hydro_38_cen"/>
</dbReference>
<protein>
    <recommendedName>
        <fullName evidence="4">Glycoside hydrolase family 38 central domain-containing protein</fullName>
    </recommendedName>
</protein>
<keyword evidence="2" id="KW-0326">Glycosidase</keyword>
<dbReference type="Proteomes" id="UP000466442">
    <property type="component" value="Unassembled WGS sequence"/>
</dbReference>
<dbReference type="Pfam" id="PF01074">
    <property type="entry name" value="Glyco_hydro_38N"/>
    <property type="match status" value="1"/>
</dbReference>
<dbReference type="InterPro" id="IPR011330">
    <property type="entry name" value="Glyco_hydro/deAcase_b/a-brl"/>
</dbReference>
<dbReference type="InterPro" id="IPR000602">
    <property type="entry name" value="Glyco_hydro_38_N"/>
</dbReference>
<feature type="domain" description="Glycoside hydrolase family 38 central" evidence="4">
    <location>
        <begin position="290"/>
        <end position="381"/>
    </location>
</feature>
<dbReference type="Gene3D" id="3.20.110.10">
    <property type="entry name" value="Glycoside hydrolase 38, N terminal domain"/>
    <property type="match status" value="1"/>
</dbReference>
<dbReference type="GO" id="GO:0006491">
    <property type="term" value="P:N-glycan processing"/>
    <property type="evidence" value="ECO:0007669"/>
    <property type="project" value="TreeGrafter"/>
</dbReference>
<keyword evidence="1" id="KW-0378">Hydrolase</keyword>
<evidence type="ECO:0000256" key="3">
    <source>
        <dbReference type="SAM" id="MobiDB-lite"/>
    </source>
</evidence>
<dbReference type="Pfam" id="PF09261">
    <property type="entry name" value="Alpha-mann_mid"/>
    <property type="match status" value="1"/>
</dbReference>
<accession>A0A8S9XE39</accession>
<organism evidence="5 6">
    <name type="scientific">Apolygus lucorum</name>
    <name type="common">Small green plant bug</name>
    <name type="synonym">Lygocoris lucorum</name>
    <dbReference type="NCBI Taxonomy" id="248454"/>
    <lineage>
        <taxon>Eukaryota</taxon>
        <taxon>Metazoa</taxon>
        <taxon>Ecdysozoa</taxon>
        <taxon>Arthropoda</taxon>
        <taxon>Hexapoda</taxon>
        <taxon>Insecta</taxon>
        <taxon>Pterygota</taxon>
        <taxon>Neoptera</taxon>
        <taxon>Paraneoptera</taxon>
        <taxon>Hemiptera</taxon>
        <taxon>Heteroptera</taxon>
        <taxon>Panheteroptera</taxon>
        <taxon>Cimicomorpha</taxon>
        <taxon>Miridae</taxon>
        <taxon>Mirini</taxon>
        <taxon>Apolygus</taxon>
    </lineage>
</organism>
<dbReference type="SUPFAM" id="SSF88688">
    <property type="entry name" value="Families 57/38 glycoside transferase middle domain"/>
    <property type="match status" value="1"/>
</dbReference>
<dbReference type="AlphaFoldDB" id="A0A8S9XE39"/>
<evidence type="ECO:0000256" key="1">
    <source>
        <dbReference type="ARBA" id="ARBA00022801"/>
    </source>
</evidence>
<reference evidence="5" key="1">
    <citation type="journal article" date="2021" name="Mol. Ecol. Resour.">
        <title>Apolygus lucorum genome provides insights into omnivorousness and mesophyll feeding.</title>
        <authorList>
            <person name="Liu Y."/>
            <person name="Liu H."/>
            <person name="Wang H."/>
            <person name="Huang T."/>
            <person name="Liu B."/>
            <person name="Yang B."/>
            <person name="Yin L."/>
            <person name="Li B."/>
            <person name="Zhang Y."/>
            <person name="Zhang S."/>
            <person name="Jiang F."/>
            <person name="Zhang X."/>
            <person name="Ren Y."/>
            <person name="Wang B."/>
            <person name="Wang S."/>
            <person name="Lu Y."/>
            <person name="Wu K."/>
            <person name="Fan W."/>
            <person name="Wang G."/>
        </authorList>
    </citation>
    <scope>NUCLEOTIDE SEQUENCE</scope>
    <source>
        <strain evidence="5">12Hb</strain>
    </source>
</reference>
<comment type="caution">
    <text evidence="5">The sequence shown here is derived from an EMBL/GenBank/DDBJ whole genome shotgun (WGS) entry which is preliminary data.</text>
</comment>
<evidence type="ECO:0000259" key="4">
    <source>
        <dbReference type="SMART" id="SM00872"/>
    </source>
</evidence>
<dbReference type="EMBL" id="WIXP02000008">
    <property type="protein sequence ID" value="KAF6207223.1"/>
    <property type="molecule type" value="Genomic_DNA"/>
</dbReference>
<sequence length="520" mass="59775">MMPRLPKMTFVWSDIAFLAYWWERASEKAQNTLKNLVVRGKLEIVTGGWVMPDEAITSLYALLTQLIEGHEWLYENLQVIPETSWSIDPFGLSSTMPYLLAASGVKGGLLVQRVHFAWQRLLGHLGHSDLMWRQSWDANSTHEMKLRVQHSCTYVLTDTCGPATPLCQLYDFAEQRHDIQFKDIRKKIEVLLGQYGRLGSLSRTNHVVVPLGGDFRFVNSSEWTRQYTNYRAIMDYVNHNFDLYNANIEFGTLKEFFSEVGIADLKVEGDFFPYSDYTQTCLRKCKLKSSYWTGYYTTRPRLKLLSNSVGAKLRAVEILFTLGALSWCRDGTLPDGSGRSWVEEAQRKLNWARRAWALFQHHDGITGTSTARVMKQQTRRLKRAGQYLKETLEGIVTRFLYSSNASCSSPTPRHRRSDENKEDSGKSAKIVIYNSIELARNDLLAVIAPPNIGRVKIKEKGESLLHQIVERGHDTLIYFKTRVPPLSLKILELIEYEGEPKYSIRNQRPDCNGWMTKSCF</sequence>
<dbReference type="Gene3D" id="1.20.1270.50">
    <property type="entry name" value="Glycoside hydrolase family 38, central domain"/>
    <property type="match status" value="1"/>
</dbReference>
<feature type="region of interest" description="Disordered" evidence="3">
    <location>
        <begin position="404"/>
        <end position="424"/>
    </location>
</feature>
<evidence type="ECO:0000313" key="5">
    <source>
        <dbReference type="EMBL" id="KAF6207223.1"/>
    </source>
</evidence>
<dbReference type="InterPro" id="IPR027291">
    <property type="entry name" value="Glyco_hydro_38_N_sf"/>
</dbReference>
<gene>
    <name evidence="5" type="ORF">GE061_018463</name>
</gene>
<dbReference type="PANTHER" id="PTHR11607:SF70">
    <property type="entry name" value="ALPHA-MANNOSIDASE"/>
    <property type="match status" value="1"/>
</dbReference>
<dbReference type="OrthoDB" id="10261055at2759"/>
<name>A0A8S9XE39_APOLU</name>
<proteinExistence type="predicted"/>
<dbReference type="InterPro" id="IPR028995">
    <property type="entry name" value="Glyco_hydro_57/38_cen_sf"/>
</dbReference>